<protein>
    <submittedName>
        <fullName evidence="1">Cytoplasmic protein</fullName>
    </submittedName>
</protein>
<dbReference type="Proteomes" id="UP000094969">
    <property type="component" value="Chromosome"/>
</dbReference>
<dbReference type="EMBL" id="CP017147">
    <property type="protein sequence ID" value="AOO79335.1"/>
    <property type="molecule type" value="Genomic_DNA"/>
</dbReference>
<dbReference type="STRING" id="1526658.BHK69_01415"/>
<name>A0A1D7TW51_9HYPH</name>
<dbReference type="RefSeq" id="WP_069688558.1">
    <property type="nucleotide sequence ID" value="NZ_CP017147.1"/>
</dbReference>
<dbReference type="KEGG" id="bvv:BHK69_01415"/>
<dbReference type="AlphaFoldDB" id="A0A1D7TW51"/>
<evidence type="ECO:0000313" key="1">
    <source>
        <dbReference type="EMBL" id="AOO79335.1"/>
    </source>
</evidence>
<dbReference type="InterPro" id="IPR009351">
    <property type="entry name" value="AlkZ-like"/>
</dbReference>
<dbReference type="PANTHER" id="PTHR30528">
    <property type="entry name" value="CYTOPLASMIC PROTEIN"/>
    <property type="match status" value="1"/>
</dbReference>
<evidence type="ECO:0000313" key="2">
    <source>
        <dbReference type="Proteomes" id="UP000094969"/>
    </source>
</evidence>
<keyword evidence="2" id="KW-1185">Reference proteome</keyword>
<accession>A0A1D7TW51</accession>
<dbReference type="Pfam" id="PF06224">
    <property type="entry name" value="AlkZ-like"/>
    <property type="match status" value="1"/>
</dbReference>
<organism evidence="1 2">
    <name type="scientific">Bosea vaviloviae</name>
    <dbReference type="NCBI Taxonomy" id="1526658"/>
    <lineage>
        <taxon>Bacteria</taxon>
        <taxon>Pseudomonadati</taxon>
        <taxon>Pseudomonadota</taxon>
        <taxon>Alphaproteobacteria</taxon>
        <taxon>Hyphomicrobiales</taxon>
        <taxon>Boseaceae</taxon>
        <taxon>Bosea</taxon>
    </lineage>
</organism>
<dbReference type="OrthoDB" id="9787207at2"/>
<dbReference type="PANTHER" id="PTHR30528:SF0">
    <property type="entry name" value="CYTOPLASMIC PROTEIN"/>
    <property type="match status" value="1"/>
</dbReference>
<reference evidence="1 2" key="1">
    <citation type="journal article" date="2015" name="Antonie Van Leeuwenhoek">
        <title>Bosea vaviloviae sp. nov., a new species of slow-growing rhizobia isolated from nodules of the relict species Vavilovia formosa (Stev.) Fed.</title>
        <authorList>
            <person name="Safronova V.I."/>
            <person name="Kuznetsova I.G."/>
            <person name="Sazanova A.L."/>
            <person name="Kimeklis A.K."/>
            <person name="Belimov A.A."/>
            <person name="Andronov E.E."/>
            <person name="Pinaev A.G."/>
            <person name="Chizhevskaya E.P."/>
            <person name="Pukhaev A.R."/>
            <person name="Popov K.P."/>
            <person name="Willems A."/>
            <person name="Tikhonovich I.A."/>
        </authorList>
    </citation>
    <scope>NUCLEOTIDE SEQUENCE [LARGE SCALE GENOMIC DNA]</scope>
    <source>
        <strain evidence="1 2">Vaf18</strain>
    </source>
</reference>
<gene>
    <name evidence="1" type="ORF">BHK69_01415</name>
</gene>
<sequence length="408" mass="46124">MASRPKLPLTLTRDRARAIWLRAQRLDEPEPFGAGPEATRAAVAHLGYVQIDTINVIERCHHHILYSRIPSYRRSDLAQAQTLEKSVFEYWTHALSYVPTADIRFFLGAMKAHREEPKRWSAVGSPEETRKLLRRIRKEGALTIRDIDTDVLIEKAHLWASKKPSKGLLERAFYDGELVISARAGMLKTYELIDRHFGWEKKPTPASERQVVAYKLDRALRAQGVVSLDSICHLDAPAKKAVAELIAGRVKRKELVQVRIEGAEKAPHWASPEALEAVAPTDAGLVHILSPFDPLIIQRKRLNLFFGYQHLFEAYLPREKRVYGYFALPVLLGDRIVAVLDLKTDRAAGKLLIQQWSWLAGEETPAAKAAIEIELARFERFQLALGSESEPAFAEALPEEENRAALRA</sequence>
<proteinExistence type="predicted"/>